<keyword evidence="3" id="KW-1185">Reference proteome</keyword>
<keyword evidence="1" id="KW-0472">Membrane</keyword>
<sequence length="42" mass="4952">MYYLFTVEYFSQATAVATIITLVATIIIIPYALTVIRRWIRR</sequence>
<reference evidence="2 3" key="1">
    <citation type="journal article" date="2011" name="J. Bacteriol.">
        <title>Genome analyses of icelandic strains of Sulfolobus islandicus, model organisms for genetic and virus-host interaction studies.</title>
        <authorList>
            <person name="Guo L."/>
            <person name="Brugger K."/>
            <person name="Liu C."/>
            <person name="Shah S.A."/>
            <person name="Zheng H."/>
            <person name="Zhu Y."/>
            <person name="Wang S."/>
            <person name="Lillestol R.K."/>
            <person name="Chen L."/>
            <person name="Frank J."/>
            <person name="Prangishvili D."/>
            <person name="Paulin L."/>
            <person name="She Q."/>
            <person name="Huang L."/>
            <person name="Garrett R.A."/>
        </authorList>
    </citation>
    <scope>NUCLEOTIDE SEQUENCE [LARGE SCALE GENOMIC DNA]</scope>
    <source>
        <strain evidence="2 3">REY15A</strain>
    </source>
</reference>
<feature type="transmembrane region" description="Helical" evidence="1">
    <location>
        <begin position="12"/>
        <end position="36"/>
    </location>
</feature>
<name>F0NFL1_SACI5</name>
<dbReference type="KEGG" id="sir:SiRe_2348"/>
<evidence type="ECO:0000313" key="2">
    <source>
        <dbReference type="EMBL" id="ADX86397.1"/>
    </source>
</evidence>
<dbReference type="AlphaFoldDB" id="F0NFL1"/>
<dbReference type="HOGENOM" id="CLU_3353969_0_0_2"/>
<dbReference type="Proteomes" id="UP000002664">
    <property type="component" value="Chromosome"/>
</dbReference>
<keyword evidence="1" id="KW-1133">Transmembrane helix</keyword>
<dbReference type="STRING" id="930945.SiRe_2348"/>
<organism evidence="2 3">
    <name type="scientific">Saccharolobus islandicus (strain REY15A)</name>
    <name type="common">Sulfolobus islandicus</name>
    <dbReference type="NCBI Taxonomy" id="930945"/>
    <lineage>
        <taxon>Archaea</taxon>
        <taxon>Thermoproteota</taxon>
        <taxon>Thermoprotei</taxon>
        <taxon>Sulfolobales</taxon>
        <taxon>Sulfolobaceae</taxon>
        <taxon>Saccharolobus</taxon>
    </lineage>
</organism>
<proteinExistence type="predicted"/>
<dbReference type="eggNOG" id="arCOG00157">
    <property type="taxonomic scope" value="Archaea"/>
</dbReference>
<evidence type="ECO:0000313" key="3">
    <source>
        <dbReference type="Proteomes" id="UP000002664"/>
    </source>
</evidence>
<dbReference type="GeneID" id="84060502"/>
<protein>
    <submittedName>
        <fullName evidence="2">Uncharacterized protein</fullName>
    </submittedName>
</protein>
<dbReference type="RefSeq" id="WP_014514280.1">
    <property type="nucleotide sequence ID" value="NC_017276.1"/>
</dbReference>
<evidence type="ECO:0000256" key="1">
    <source>
        <dbReference type="SAM" id="Phobius"/>
    </source>
</evidence>
<keyword evidence="1" id="KW-0812">Transmembrane</keyword>
<gene>
    <name evidence="2" type="ordered locus">SiRe_2348</name>
</gene>
<dbReference type="EMBL" id="CP002425">
    <property type="protein sequence ID" value="ADX86397.1"/>
    <property type="molecule type" value="Genomic_DNA"/>
</dbReference>
<accession>F0NFL1</accession>